<dbReference type="Proteomes" id="UP000537188">
    <property type="component" value="Unassembled WGS sequence"/>
</dbReference>
<reference evidence="1 2" key="1">
    <citation type="submission" date="2020-04" db="EMBL/GenBank/DDBJ databases">
        <title>Molecular characterization of pseudomonads from Agaricus bisporus reveal novel blotch 2 pathogens in Western Europe.</title>
        <authorList>
            <person name="Taparia T."/>
            <person name="Krijger M."/>
            <person name="Haynes E."/>
            <person name="Elpinstone J.G."/>
            <person name="Noble R."/>
            <person name="Van Der Wolf J."/>
        </authorList>
    </citation>
    <scope>NUCLEOTIDE SEQUENCE [LARGE SCALE GENOMIC DNA]</scope>
    <source>
        <strain evidence="1 2">IPO3781</strain>
    </source>
</reference>
<protein>
    <submittedName>
        <fullName evidence="1">Uncharacterized protein</fullName>
    </submittedName>
</protein>
<evidence type="ECO:0000313" key="1">
    <source>
        <dbReference type="EMBL" id="NWE75262.1"/>
    </source>
</evidence>
<name>A0A7Y8F9I4_9PSED</name>
<accession>A0A7Y8F9I4</accession>
<comment type="caution">
    <text evidence="1">The sequence shown here is derived from an EMBL/GenBank/DDBJ whole genome shotgun (WGS) entry which is preliminary data.</text>
</comment>
<proteinExistence type="predicted"/>
<gene>
    <name evidence="1" type="ORF">HX828_06825</name>
</gene>
<sequence>RKAAFAFASPHSGRLSGRRAVDLDLAFDLTAPFSPRPNAGIEERVECGEAKATSKSKASTVHCRSWLAGDGINWVYLMHRVACIAGKPAPTEKQLLPLLHHTQVGFQAAVLLILILI</sequence>
<evidence type="ECO:0000313" key="2">
    <source>
        <dbReference type="Proteomes" id="UP000537188"/>
    </source>
</evidence>
<feature type="non-terminal residue" evidence="1">
    <location>
        <position position="1"/>
    </location>
</feature>
<organism evidence="1 2">
    <name type="scientific">Pseudomonas yamanorum</name>
    <dbReference type="NCBI Taxonomy" id="515393"/>
    <lineage>
        <taxon>Bacteria</taxon>
        <taxon>Pseudomonadati</taxon>
        <taxon>Pseudomonadota</taxon>
        <taxon>Gammaproteobacteria</taxon>
        <taxon>Pseudomonadales</taxon>
        <taxon>Pseudomonadaceae</taxon>
        <taxon>Pseudomonas</taxon>
    </lineage>
</organism>
<dbReference type="EMBL" id="JACARF010000006">
    <property type="protein sequence ID" value="NWE75262.1"/>
    <property type="molecule type" value="Genomic_DNA"/>
</dbReference>
<dbReference type="AlphaFoldDB" id="A0A7Y8F9I4"/>